<evidence type="ECO:0000256" key="3">
    <source>
        <dbReference type="ARBA" id="ARBA00024799"/>
    </source>
</evidence>
<accession>A0ABP7W440</accession>
<organism evidence="7 8">
    <name type="scientific">Amphibacillus indicireducens</name>
    <dbReference type="NCBI Taxonomy" id="1076330"/>
    <lineage>
        <taxon>Bacteria</taxon>
        <taxon>Bacillati</taxon>
        <taxon>Bacillota</taxon>
        <taxon>Bacilli</taxon>
        <taxon>Bacillales</taxon>
        <taxon>Bacillaceae</taxon>
        <taxon>Amphibacillus</taxon>
    </lineage>
</organism>
<keyword evidence="6" id="KW-0648">Protein biosynthesis</keyword>
<dbReference type="Pfam" id="PF02686">
    <property type="entry name" value="GatC"/>
    <property type="match status" value="1"/>
</dbReference>
<keyword evidence="6" id="KW-0547">Nucleotide-binding</keyword>
<dbReference type="EMBL" id="BAABDL010000152">
    <property type="protein sequence ID" value="GAA4080577.1"/>
    <property type="molecule type" value="Genomic_DNA"/>
</dbReference>
<comment type="catalytic activity">
    <reaction evidence="4 6">
        <text>L-aspartyl-tRNA(Asn) + L-glutamine + ATP + H2O = L-asparaginyl-tRNA(Asn) + L-glutamate + ADP + phosphate + 2 H(+)</text>
        <dbReference type="Rhea" id="RHEA:14513"/>
        <dbReference type="Rhea" id="RHEA-COMP:9674"/>
        <dbReference type="Rhea" id="RHEA-COMP:9677"/>
        <dbReference type="ChEBI" id="CHEBI:15377"/>
        <dbReference type="ChEBI" id="CHEBI:15378"/>
        <dbReference type="ChEBI" id="CHEBI:29985"/>
        <dbReference type="ChEBI" id="CHEBI:30616"/>
        <dbReference type="ChEBI" id="CHEBI:43474"/>
        <dbReference type="ChEBI" id="CHEBI:58359"/>
        <dbReference type="ChEBI" id="CHEBI:78515"/>
        <dbReference type="ChEBI" id="CHEBI:78516"/>
        <dbReference type="ChEBI" id="CHEBI:456216"/>
    </reaction>
</comment>
<dbReference type="PANTHER" id="PTHR15004">
    <property type="entry name" value="GLUTAMYL-TRNA(GLN) AMIDOTRANSFERASE SUBUNIT C, MITOCHONDRIAL"/>
    <property type="match status" value="1"/>
</dbReference>
<sequence>MAKMTKDQVKKIADVARLDINEEETEVLVQQLSDMLSYADVLKDLDTEGVEPLYQVHEHTNVLRKDEPRQWITQDEALKNATIKKDGQFQVPSILE</sequence>
<evidence type="ECO:0000256" key="6">
    <source>
        <dbReference type="HAMAP-Rule" id="MF_00122"/>
    </source>
</evidence>
<evidence type="ECO:0000313" key="8">
    <source>
        <dbReference type="Proteomes" id="UP001501734"/>
    </source>
</evidence>
<comment type="subunit">
    <text evidence="2 6">Heterotrimer of A, B and C subunits.</text>
</comment>
<dbReference type="Proteomes" id="UP001501734">
    <property type="component" value="Unassembled WGS sequence"/>
</dbReference>
<evidence type="ECO:0000256" key="5">
    <source>
        <dbReference type="ARBA" id="ARBA00047913"/>
    </source>
</evidence>
<dbReference type="HAMAP" id="MF_00122">
    <property type="entry name" value="GatC"/>
    <property type="match status" value="1"/>
</dbReference>
<dbReference type="SUPFAM" id="SSF141000">
    <property type="entry name" value="Glu-tRNAGln amidotransferase C subunit"/>
    <property type="match status" value="1"/>
</dbReference>
<dbReference type="EC" id="6.3.5.-" evidence="6"/>
<name>A0ABP7W440_9BACI</name>
<evidence type="ECO:0000256" key="2">
    <source>
        <dbReference type="ARBA" id="ARBA00011123"/>
    </source>
</evidence>
<gene>
    <name evidence="6 7" type="primary">gatC</name>
    <name evidence="7" type="ORF">GCM10022410_25540</name>
</gene>
<dbReference type="InterPro" id="IPR003837">
    <property type="entry name" value="GatC"/>
</dbReference>
<proteinExistence type="inferred from homology"/>
<reference evidence="8" key="1">
    <citation type="journal article" date="2019" name="Int. J. Syst. Evol. Microbiol.">
        <title>The Global Catalogue of Microorganisms (GCM) 10K type strain sequencing project: providing services to taxonomists for standard genome sequencing and annotation.</title>
        <authorList>
            <consortium name="The Broad Institute Genomics Platform"/>
            <consortium name="The Broad Institute Genome Sequencing Center for Infectious Disease"/>
            <person name="Wu L."/>
            <person name="Ma J."/>
        </authorList>
    </citation>
    <scope>NUCLEOTIDE SEQUENCE [LARGE SCALE GENOMIC DNA]</scope>
    <source>
        <strain evidence="8">JCM 17250</strain>
    </source>
</reference>
<dbReference type="InterPro" id="IPR036113">
    <property type="entry name" value="Asp/Glu-ADT_sf_sub_c"/>
</dbReference>
<evidence type="ECO:0000256" key="4">
    <source>
        <dbReference type="ARBA" id="ARBA00047380"/>
    </source>
</evidence>
<comment type="function">
    <text evidence="3 6">Allows the formation of correctly charged Asn-tRNA(Asn) or Gln-tRNA(Gln) through the transamidation of misacylated Asp-tRNA(Asn) or Glu-tRNA(Gln) in organisms which lack either or both of asparaginyl-tRNA or glutaminyl-tRNA synthetases. The reaction takes place in the presence of glutamine and ATP through an activated phospho-Asp-tRNA(Asn) or phospho-Glu-tRNA(Gln).</text>
</comment>
<evidence type="ECO:0000256" key="1">
    <source>
        <dbReference type="ARBA" id="ARBA00010757"/>
    </source>
</evidence>
<dbReference type="Gene3D" id="1.10.20.60">
    <property type="entry name" value="Glu-tRNAGln amidotransferase C subunit, N-terminal domain"/>
    <property type="match status" value="1"/>
</dbReference>
<dbReference type="PANTHER" id="PTHR15004:SF0">
    <property type="entry name" value="GLUTAMYL-TRNA(GLN) AMIDOTRANSFERASE SUBUNIT C, MITOCHONDRIAL"/>
    <property type="match status" value="1"/>
</dbReference>
<evidence type="ECO:0000313" key="7">
    <source>
        <dbReference type="EMBL" id="GAA4080577.1"/>
    </source>
</evidence>
<dbReference type="RefSeq" id="WP_344914036.1">
    <property type="nucleotide sequence ID" value="NZ_BAABDL010000152.1"/>
</dbReference>
<keyword evidence="6" id="KW-0067">ATP-binding</keyword>
<keyword evidence="6" id="KW-0436">Ligase</keyword>
<keyword evidence="8" id="KW-1185">Reference proteome</keyword>
<protein>
    <recommendedName>
        <fullName evidence="6">Aspartyl/glutamyl-tRNA(Asn/Gln) amidotransferase subunit C</fullName>
        <shortName evidence="6">Asp/Glu-ADT subunit C</shortName>
        <ecNumber evidence="6">6.3.5.-</ecNumber>
    </recommendedName>
</protein>
<comment type="catalytic activity">
    <reaction evidence="5 6">
        <text>L-glutamyl-tRNA(Gln) + L-glutamine + ATP + H2O = L-glutaminyl-tRNA(Gln) + L-glutamate + ADP + phosphate + H(+)</text>
        <dbReference type="Rhea" id="RHEA:17521"/>
        <dbReference type="Rhea" id="RHEA-COMP:9681"/>
        <dbReference type="Rhea" id="RHEA-COMP:9684"/>
        <dbReference type="ChEBI" id="CHEBI:15377"/>
        <dbReference type="ChEBI" id="CHEBI:15378"/>
        <dbReference type="ChEBI" id="CHEBI:29985"/>
        <dbReference type="ChEBI" id="CHEBI:30616"/>
        <dbReference type="ChEBI" id="CHEBI:43474"/>
        <dbReference type="ChEBI" id="CHEBI:58359"/>
        <dbReference type="ChEBI" id="CHEBI:78520"/>
        <dbReference type="ChEBI" id="CHEBI:78521"/>
        <dbReference type="ChEBI" id="CHEBI:456216"/>
    </reaction>
</comment>
<comment type="similarity">
    <text evidence="1 6">Belongs to the GatC family.</text>
</comment>
<comment type="caution">
    <text evidence="7">The sequence shown here is derived from an EMBL/GenBank/DDBJ whole genome shotgun (WGS) entry which is preliminary data.</text>
</comment>
<dbReference type="NCBIfam" id="TIGR00135">
    <property type="entry name" value="gatC"/>
    <property type="match status" value="1"/>
</dbReference>